<evidence type="ECO:0000256" key="5">
    <source>
        <dbReference type="ARBA" id="ARBA00023136"/>
    </source>
</evidence>
<feature type="transmembrane region" description="Helical" evidence="6">
    <location>
        <begin position="218"/>
        <end position="240"/>
    </location>
</feature>
<comment type="subcellular location">
    <subcellularLocation>
        <location evidence="1">Cell membrane</location>
        <topology evidence="1">Multi-pass membrane protein</topology>
    </subcellularLocation>
</comment>
<feature type="transmembrane region" description="Helical" evidence="6">
    <location>
        <begin position="142"/>
        <end position="165"/>
    </location>
</feature>
<keyword evidence="2" id="KW-1003">Cell membrane</keyword>
<dbReference type="RefSeq" id="WP_069940630.1">
    <property type="nucleotide sequence ID" value="NZ_CP075897.1"/>
</dbReference>
<dbReference type="PANTHER" id="PTHR34820">
    <property type="entry name" value="INNER MEMBRANE PROTEIN YEBZ"/>
    <property type="match status" value="1"/>
</dbReference>
<evidence type="ECO:0000313" key="9">
    <source>
        <dbReference type="Proteomes" id="UP000679498"/>
    </source>
</evidence>
<dbReference type="InterPro" id="IPR032694">
    <property type="entry name" value="CopC/D"/>
</dbReference>
<evidence type="ECO:0000256" key="1">
    <source>
        <dbReference type="ARBA" id="ARBA00004651"/>
    </source>
</evidence>
<protein>
    <recommendedName>
        <fullName evidence="7">Copper resistance protein D domain-containing protein</fullName>
    </recommendedName>
</protein>
<accession>A0ABX8GD58</accession>
<feature type="transmembrane region" description="Helical" evidence="6">
    <location>
        <begin position="114"/>
        <end position="130"/>
    </location>
</feature>
<evidence type="ECO:0000259" key="7">
    <source>
        <dbReference type="Pfam" id="PF05425"/>
    </source>
</evidence>
<feature type="transmembrane region" description="Helical" evidence="6">
    <location>
        <begin position="177"/>
        <end position="198"/>
    </location>
</feature>
<dbReference type="GeneID" id="88811601"/>
<evidence type="ECO:0000256" key="6">
    <source>
        <dbReference type="SAM" id="Phobius"/>
    </source>
</evidence>
<gene>
    <name evidence="8" type="ORF">KKI46_07950</name>
</gene>
<reference evidence="8 9" key="1">
    <citation type="submission" date="2021-05" db="EMBL/GenBank/DDBJ databases">
        <title>Biocontrol using Exiguobacterium acetylicum SI17 against litchi downy blight caused by Peronophythora litchii.</title>
        <authorList>
            <person name="Zheng L."/>
        </authorList>
    </citation>
    <scope>NUCLEOTIDE SEQUENCE [LARGE SCALE GENOMIC DNA]</scope>
    <source>
        <strain evidence="8 9">SI17</strain>
    </source>
</reference>
<name>A0ABX8GD58_EXIAC</name>
<organism evidence="8 9">
    <name type="scientific">Exiguobacterium acetylicum</name>
    <name type="common">Brevibacterium acetylicum</name>
    <dbReference type="NCBI Taxonomy" id="41170"/>
    <lineage>
        <taxon>Bacteria</taxon>
        <taxon>Bacillati</taxon>
        <taxon>Bacillota</taxon>
        <taxon>Bacilli</taxon>
        <taxon>Bacillales</taxon>
        <taxon>Bacillales Family XII. Incertae Sedis</taxon>
        <taxon>Exiguobacterium</taxon>
    </lineage>
</organism>
<evidence type="ECO:0000256" key="3">
    <source>
        <dbReference type="ARBA" id="ARBA00022692"/>
    </source>
</evidence>
<dbReference type="InterPro" id="IPR008457">
    <property type="entry name" value="Cu-R_CopD_dom"/>
</dbReference>
<feature type="transmembrane region" description="Helical" evidence="6">
    <location>
        <begin position="311"/>
        <end position="330"/>
    </location>
</feature>
<sequence>MTALYLIDDTLLYGCLALLIGFFSVQLIPRSYRPDVSLSIRWVRMLIVLMLLSFSLSVLRIVLYLYEEIGFWITLRSVLLTFEARNAWILMVLWSVLLLIVINRASLSPGRIKLGVFLVMAMVVTFAWSGHPSSIKGAEGMLVHSIHALAVFIWTGGLLILGFWSPSDRNWGIFLEWFKPLVTLCFLLIVGSGIYLMSVVVQVEEYSDSWILPYGQALLWKHVLILPVLIIGIMNGKWSYASPERSFEVRRMRMEGILILLLFTATAWLGQQEPPHSIKDTLQSSGAGPLSGFLFPSLRFTYSDIRFEPTMISLILMAISLLFVGLLVYVIRSTQDSIKTLYLGLGVSISLFFAALYSISVYL</sequence>
<feature type="transmembrane region" description="Helical" evidence="6">
    <location>
        <begin position="252"/>
        <end position="270"/>
    </location>
</feature>
<evidence type="ECO:0000256" key="2">
    <source>
        <dbReference type="ARBA" id="ARBA00022475"/>
    </source>
</evidence>
<dbReference type="PANTHER" id="PTHR34820:SF4">
    <property type="entry name" value="INNER MEMBRANE PROTEIN YEBZ"/>
    <property type="match status" value="1"/>
</dbReference>
<keyword evidence="3 6" id="KW-0812">Transmembrane</keyword>
<keyword evidence="5 6" id="KW-0472">Membrane</keyword>
<feature type="transmembrane region" description="Helical" evidence="6">
    <location>
        <begin position="86"/>
        <end position="102"/>
    </location>
</feature>
<dbReference type="Pfam" id="PF05425">
    <property type="entry name" value="CopD"/>
    <property type="match status" value="1"/>
</dbReference>
<evidence type="ECO:0000256" key="4">
    <source>
        <dbReference type="ARBA" id="ARBA00022989"/>
    </source>
</evidence>
<feature type="transmembrane region" description="Helical" evidence="6">
    <location>
        <begin position="6"/>
        <end position="25"/>
    </location>
</feature>
<keyword evidence="9" id="KW-1185">Reference proteome</keyword>
<proteinExistence type="predicted"/>
<dbReference type="Proteomes" id="UP000679498">
    <property type="component" value="Chromosome"/>
</dbReference>
<keyword evidence="4 6" id="KW-1133">Transmembrane helix</keyword>
<feature type="transmembrane region" description="Helical" evidence="6">
    <location>
        <begin position="342"/>
        <end position="362"/>
    </location>
</feature>
<feature type="transmembrane region" description="Helical" evidence="6">
    <location>
        <begin position="46"/>
        <end position="66"/>
    </location>
</feature>
<dbReference type="EMBL" id="CP075897">
    <property type="protein sequence ID" value="QWB31564.1"/>
    <property type="molecule type" value="Genomic_DNA"/>
</dbReference>
<feature type="domain" description="Copper resistance protein D" evidence="7">
    <location>
        <begin position="174"/>
        <end position="268"/>
    </location>
</feature>
<evidence type="ECO:0000313" key="8">
    <source>
        <dbReference type="EMBL" id="QWB31564.1"/>
    </source>
</evidence>